<sequence>MREERLLCLRPFPTLSENLTFAYKEINSANLSAPIPLTGLLNGDYINTRSQRDFHHRPDPQELYVHHDEPDSSSSRDSTASQPSPPASCHYTPTASLEDTDKAQSQPARSPSRLSSDETTDIGDNSSANKSDPNHQSNRRRRTSFSSEQLLELEREFHSKKYLSLTERAQLAHTLALSESQIKIWFQNRRAKWKRVKGQRIVAINHAGGGAGGQGSNAPGHKIHVPIPVHVDRVKIRSQQQQLEK</sequence>
<dbReference type="GO" id="GO:0005634">
    <property type="term" value="C:nucleus"/>
    <property type="evidence" value="ECO:0007669"/>
    <property type="project" value="UniProtKB-SubCell"/>
</dbReference>
<dbReference type="OrthoDB" id="6159439at2759"/>
<accession>A0A7R9MAS4</accession>
<dbReference type="InterPro" id="IPR009057">
    <property type="entry name" value="Homeodomain-like_sf"/>
</dbReference>
<dbReference type="GO" id="GO:0051960">
    <property type="term" value="P:regulation of nervous system development"/>
    <property type="evidence" value="ECO:0007669"/>
    <property type="project" value="TreeGrafter"/>
</dbReference>
<name>A0A7R9MAS4_9ACAR</name>
<dbReference type="Gene3D" id="1.10.10.60">
    <property type="entry name" value="Homeodomain-like"/>
    <property type="match status" value="1"/>
</dbReference>
<proteinExistence type="predicted"/>
<reference evidence="8" key="1">
    <citation type="submission" date="2020-11" db="EMBL/GenBank/DDBJ databases">
        <authorList>
            <person name="Tran Van P."/>
        </authorList>
    </citation>
    <scope>NUCLEOTIDE SEQUENCE</scope>
</reference>
<feature type="non-terminal residue" evidence="8">
    <location>
        <position position="1"/>
    </location>
</feature>
<evidence type="ECO:0000313" key="8">
    <source>
        <dbReference type="EMBL" id="CAD7656675.1"/>
    </source>
</evidence>
<feature type="compositionally biased region" description="Basic and acidic residues" evidence="6">
    <location>
        <begin position="61"/>
        <end position="70"/>
    </location>
</feature>
<feature type="region of interest" description="Disordered" evidence="6">
    <location>
        <begin position="61"/>
        <end position="147"/>
    </location>
</feature>
<dbReference type="PANTHER" id="PTHR24334">
    <property type="entry name" value="HOMEOBOX PROTEIN GBX"/>
    <property type="match status" value="1"/>
</dbReference>
<dbReference type="InterPro" id="IPR017970">
    <property type="entry name" value="Homeobox_CS"/>
</dbReference>
<dbReference type="InterPro" id="IPR042982">
    <property type="entry name" value="GBX-1/2"/>
</dbReference>
<keyword evidence="4 5" id="KW-0539">Nucleus</keyword>
<dbReference type="EMBL" id="OC926361">
    <property type="protein sequence ID" value="CAD7656675.1"/>
    <property type="molecule type" value="Genomic_DNA"/>
</dbReference>
<dbReference type="PROSITE" id="PS00027">
    <property type="entry name" value="HOMEOBOX_1"/>
    <property type="match status" value="1"/>
</dbReference>
<dbReference type="PANTHER" id="PTHR24334:SF0">
    <property type="entry name" value="HOMEOBOX PROTEIN UNPLUGGED"/>
    <property type="match status" value="1"/>
</dbReference>
<feature type="compositionally biased region" description="Low complexity" evidence="6">
    <location>
        <begin position="72"/>
        <end position="82"/>
    </location>
</feature>
<evidence type="ECO:0000256" key="2">
    <source>
        <dbReference type="ARBA" id="ARBA00023125"/>
    </source>
</evidence>
<dbReference type="CDD" id="cd00086">
    <property type="entry name" value="homeodomain"/>
    <property type="match status" value="1"/>
</dbReference>
<dbReference type="GO" id="GO:0000977">
    <property type="term" value="F:RNA polymerase II transcription regulatory region sequence-specific DNA binding"/>
    <property type="evidence" value="ECO:0007669"/>
    <property type="project" value="TreeGrafter"/>
</dbReference>
<dbReference type="Proteomes" id="UP000728032">
    <property type="component" value="Unassembled WGS sequence"/>
</dbReference>
<dbReference type="Pfam" id="PF00046">
    <property type="entry name" value="Homeodomain"/>
    <property type="match status" value="1"/>
</dbReference>
<dbReference type="EMBL" id="CAJPVJ010011536">
    <property type="protein sequence ID" value="CAG2173862.1"/>
    <property type="molecule type" value="Genomic_DNA"/>
</dbReference>
<dbReference type="SUPFAM" id="SSF46689">
    <property type="entry name" value="Homeodomain-like"/>
    <property type="match status" value="1"/>
</dbReference>
<evidence type="ECO:0000259" key="7">
    <source>
        <dbReference type="SMART" id="SM00389"/>
    </source>
</evidence>
<evidence type="ECO:0000313" key="9">
    <source>
        <dbReference type="Proteomes" id="UP000728032"/>
    </source>
</evidence>
<feature type="compositionally biased region" description="Polar residues" evidence="6">
    <location>
        <begin position="122"/>
        <end position="136"/>
    </location>
</feature>
<feature type="domain" description="Homeobox" evidence="7">
    <location>
        <begin position="138"/>
        <end position="200"/>
    </location>
</feature>
<dbReference type="InterPro" id="IPR020479">
    <property type="entry name" value="HD_metazoa"/>
</dbReference>
<evidence type="ECO:0000256" key="3">
    <source>
        <dbReference type="ARBA" id="ARBA00023155"/>
    </source>
</evidence>
<protein>
    <recommendedName>
        <fullName evidence="7">Homeobox domain-containing protein</fullName>
    </recommendedName>
</protein>
<comment type="subcellular location">
    <subcellularLocation>
        <location evidence="1 5">Nucleus</location>
    </subcellularLocation>
</comment>
<dbReference type="SMART" id="SM00389">
    <property type="entry name" value="HOX"/>
    <property type="match status" value="1"/>
</dbReference>
<dbReference type="AlphaFoldDB" id="A0A7R9MAS4"/>
<dbReference type="PRINTS" id="PR00031">
    <property type="entry name" value="HTHREPRESSR"/>
</dbReference>
<feature type="compositionally biased region" description="Polar residues" evidence="6">
    <location>
        <begin position="91"/>
        <end position="114"/>
    </location>
</feature>
<dbReference type="InterPro" id="IPR000047">
    <property type="entry name" value="HTH_motif"/>
</dbReference>
<keyword evidence="2 5" id="KW-0238">DNA-binding</keyword>
<evidence type="ECO:0000256" key="6">
    <source>
        <dbReference type="SAM" id="MobiDB-lite"/>
    </source>
</evidence>
<evidence type="ECO:0000256" key="1">
    <source>
        <dbReference type="ARBA" id="ARBA00004123"/>
    </source>
</evidence>
<dbReference type="InterPro" id="IPR001356">
    <property type="entry name" value="HD"/>
</dbReference>
<evidence type="ECO:0000256" key="5">
    <source>
        <dbReference type="RuleBase" id="RU000682"/>
    </source>
</evidence>
<gene>
    <name evidence="8" type="ORF">ONB1V03_LOCUS13311</name>
</gene>
<keyword evidence="9" id="KW-1185">Reference proteome</keyword>
<dbReference type="PRINTS" id="PR00024">
    <property type="entry name" value="HOMEOBOX"/>
</dbReference>
<evidence type="ECO:0000256" key="4">
    <source>
        <dbReference type="ARBA" id="ARBA00023242"/>
    </source>
</evidence>
<keyword evidence="3 5" id="KW-0371">Homeobox</keyword>
<dbReference type="GO" id="GO:0000981">
    <property type="term" value="F:DNA-binding transcription factor activity, RNA polymerase II-specific"/>
    <property type="evidence" value="ECO:0007669"/>
    <property type="project" value="InterPro"/>
</dbReference>
<organism evidence="8">
    <name type="scientific">Oppiella nova</name>
    <dbReference type="NCBI Taxonomy" id="334625"/>
    <lineage>
        <taxon>Eukaryota</taxon>
        <taxon>Metazoa</taxon>
        <taxon>Ecdysozoa</taxon>
        <taxon>Arthropoda</taxon>
        <taxon>Chelicerata</taxon>
        <taxon>Arachnida</taxon>
        <taxon>Acari</taxon>
        <taxon>Acariformes</taxon>
        <taxon>Sarcoptiformes</taxon>
        <taxon>Oribatida</taxon>
        <taxon>Brachypylina</taxon>
        <taxon>Oppioidea</taxon>
        <taxon>Oppiidae</taxon>
        <taxon>Oppiella</taxon>
    </lineage>
</organism>